<comment type="caution">
    <text evidence="1">The sequence shown here is derived from an EMBL/GenBank/DDBJ whole genome shotgun (WGS) entry which is preliminary data.</text>
</comment>
<reference evidence="1 2" key="1">
    <citation type="journal article" date="2018" name="PLoS Genet.">
        <title>Population sequencing reveals clonal diversity and ancestral inbreeding in the grapevine cultivar Chardonnay.</title>
        <authorList>
            <person name="Roach M.J."/>
            <person name="Johnson D.L."/>
            <person name="Bohlmann J."/>
            <person name="van Vuuren H.J."/>
            <person name="Jones S.J."/>
            <person name="Pretorius I.S."/>
            <person name="Schmidt S.A."/>
            <person name="Borneman A.R."/>
        </authorList>
    </citation>
    <scope>NUCLEOTIDE SEQUENCE [LARGE SCALE GENOMIC DNA]</scope>
    <source>
        <strain evidence="2">cv. Chardonnay</strain>
        <tissue evidence="1">Leaf</tissue>
    </source>
</reference>
<protein>
    <submittedName>
        <fullName evidence="1">Uncharacterized protein</fullName>
    </submittedName>
</protein>
<dbReference type="EMBL" id="QGNW01000134">
    <property type="protein sequence ID" value="RVW92787.1"/>
    <property type="molecule type" value="Genomic_DNA"/>
</dbReference>
<accession>A0A438I7Z9</accession>
<evidence type="ECO:0000313" key="2">
    <source>
        <dbReference type="Proteomes" id="UP000288805"/>
    </source>
</evidence>
<sequence length="43" mass="4988">MKEYNKKEAKFYGNMFARMNKLEALETNKATKEAEPMSIDSKA</sequence>
<evidence type="ECO:0000313" key="1">
    <source>
        <dbReference type="EMBL" id="RVW92787.1"/>
    </source>
</evidence>
<organism evidence="1 2">
    <name type="scientific">Vitis vinifera</name>
    <name type="common">Grape</name>
    <dbReference type="NCBI Taxonomy" id="29760"/>
    <lineage>
        <taxon>Eukaryota</taxon>
        <taxon>Viridiplantae</taxon>
        <taxon>Streptophyta</taxon>
        <taxon>Embryophyta</taxon>
        <taxon>Tracheophyta</taxon>
        <taxon>Spermatophyta</taxon>
        <taxon>Magnoliopsida</taxon>
        <taxon>eudicotyledons</taxon>
        <taxon>Gunneridae</taxon>
        <taxon>Pentapetalae</taxon>
        <taxon>rosids</taxon>
        <taxon>Vitales</taxon>
        <taxon>Vitaceae</taxon>
        <taxon>Viteae</taxon>
        <taxon>Vitis</taxon>
    </lineage>
</organism>
<dbReference type="AlphaFoldDB" id="A0A438I7Z9"/>
<proteinExistence type="predicted"/>
<name>A0A438I7Z9_VITVI</name>
<gene>
    <name evidence="1" type="ORF">CK203_042546</name>
</gene>
<dbReference type="Proteomes" id="UP000288805">
    <property type="component" value="Unassembled WGS sequence"/>
</dbReference>
<dbReference type="OrthoDB" id="1902587at2759"/>